<dbReference type="PANTHER" id="PTHR38451:SF1">
    <property type="entry name" value="TRNA (ADENINE(22)-N(1))-METHYLTRANSFERASE"/>
    <property type="match status" value="1"/>
</dbReference>
<dbReference type="RefSeq" id="WP_028597046.1">
    <property type="nucleotide sequence ID" value="NZ_BIMM01000008.1"/>
</dbReference>
<proteinExistence type="predicted"/>
<sequence>MLTSKRLSAIADYVLEGSRLADIGSDHALLPVELVGRGTCPSAIAGEVNDGPLEAARRGIAAAGLASSIEARKGDGLEVLQPGEADTVTIAGMGGALIVSILEAGRLGGKLDGVRQLVLQPNVGEELVRAWLLEHGWHLAEESILEEDGKIYEVLHALSSAEARERSEELYGGEPLLPGLTSEEDRRLKLRMGPYLTRRPSEAFARKWSSELRKLRGIALQLERSDTEEAAARKRELAQVIDRIEEVLACTRTDMSSLS</sequence>
<dbReference type="Pfam" id="PF04816">
    <property type="entry name" value="TrmK"/>
    <property type="match status" value="1"/>
</dbReference>
<dbReference type="InterPro" id="IPR006901">
    <property type="entry name" value="TrmK"/>
</dbReference>
<accession>A0A2N5N858</accession>
<dbReference type="AlphaFoldDB" id="A0A2N5N858"/>
<dbReference type="PIRSF" id="PIRSF018637">
    <property type="entry name" value="TrmK"/>
    <property type="match status" value="1"/>
</dbReference>
<evidence type="ECO:0000313" key="2">
    <source>
        <dbReference type="Proteomes" id="UP000234789"/>
    </source>
</evidence>
<dbReference type="Gene3D" id="3.40.50.150">
    <property type="entry name" value="Vaccinia Virus protein VP39"/>
    <property type="match status" value="1"/>
</dbReference>
<name>A0A2N5N858_9BACL</name>
<dbReference type="Gene3D" id="1.10.287.1890">
    <property type="match status" value="1"/>
</dbReference>
<dbReference type="SUPFAM" id="SSF53335">
    <property type="entry name" value="S-adenosyl-L-methionine-dependent methyltransferases"/>
    <property type="match status" value="1"/>
</dbReference>
<organism evidence="1 2">
    <name type="scientific">Paenibacillus pasadenensis</name>
    <dbReference type="NCBI Taxonomy" id="217090"/>
    <lineage>
        <taxon>Bacteria</taxon>
        <taxon>Bacillati</taxon>
        <taxon>Bacillota</taxon>
        <taxon>Bacilli</taxon>
        <taxon>Bacillales</taxon>
        <taxon>Paenibacillaceae</taxon>
        <taxon>Paenibacillus</taxon>
    </lineage>
</organism>
<dbReference type="PANTHER" id="PTHR38451">
    <property type="entry name" value="TRNA (ADENINE(22)-N(1))-METHYLTRANSFERASE"/>
    <property type="match status" value="1"/>
</dbReference>
<dbReference type="OrthoDB" id="5881184at2"/>
<evidence type="ECO:0000313" key="1">
    <source>
        <dbReference type="EMBL" id="PLT46522.1"/>
    </source>
</evidence>
<keyword evidence="1" id="KW-0489">Methyltransferase</keyword>
<dbReference type="InterPro" id="IPR029063">
    <property type="entry name" value="SAM-dependent_MTases_sf"/>
</dbReference>
<dbReference type="GO" id="GO:0160105">
    <property type="term" value="F:tRNA (adenine(22)-N1)-methyltransferase activity"/>
    <property type="evidence" value="ECO:0007669"/>
    <property type="project" value="InterPro"/>
</dbReference>
<keyword evidence="2" id="KW-1185">Reference proteome</keyword>
<dbReference type="EMBL" id="NFEZ01000004">
    <property type="protein sequence ID" value="PLT46522.1"/>
    <property type="molecule type" value="Genomic_DNA"/>
</dbReference>
<dbReference type="Proteomes" id="UP000234789">
    <property type="component" value="Unassembled WGS sequence"/>
</dbReference>
<comment type="caution">
    <text evidence="1">The sequence shown here is derived from an EMBL/GenBank/DDBJ whole genome shotgun (WGS) entry which is preliminary data.</text>
</comment>
<keyword evidence="1" id="KW-0808">Transferase</keyword>
<dbReference type="GO" id="GO:0032259">
    <property type="term" value="P:methylation"/>
    <property type="evidence" value="ECO:0007669"/>
    <property type="project" value="UniProtKB-KW"/>
</dbReference>
<reference evidence="1 2" key="1">
    <citation type="submission" date="2017-05" db="EMBL/GenBank/DDBJ databases">
        <title>Functional genome analysis of Paenibacillus pasadenensis strain R16: insights on endophytic life style and antifungal activity.</title>
        <authorList>
            <person name="Passera A."/>
            <person name="Marcolungo L."/>
            <person name="Casati P."/>
            <person name="Brasca M."/>
            <person name="Quaglino F."/>
            <person name="Delledonne M."/>
        </authorList>
    </citation>
    <scope>NUCLEOTIDE SEQUENCE [LARGE SCALE GENOMIC DNA]</scope>
    <source>
        <strain evidence="1 2">R16</strain>
    </source>
</reference>
<gene>
    <name evidence="1" type="ORF">B8V81_4953</name>
</gene>
<protein>
    <submittedName>
        <fullName evidence="1">Putative tRNA-m1A22 methylase</fullName>
    </submittedName>
</protein>